<evidence type="ECO:0000256" key="3">
    <source>
        <dbReference type="ARBA" id="ARBA00023038"/>
    </source>
</evidence>
<dbReference type="PROSITE" id="PS00478">
    <property type="entry name" value="LIM_DOMAIN_1"/>
    <property type="match status" value="1"/>
</dbReference>
<evidence type="ECO:0000256" key="4">
    <source>
        <dbReference type="PROSITE-ProRule" id="PRU00125"/>
    </source>
</evidence>
<accession>A0A034VHH7</accession>
<dbReference type="CDD" id="cd09401">
    <property type="entry name" value="LIM_TLP_like"/>
    <property type="match status" value="1"/>
</dbReference>
<dbReference type="AlphaFoldDB" id="A0A034VHH7"/>
<feature type="compositionally biased region" description="Low complexity" evidence="6">
    <location>
        <begin position="344"/>
        <end position="380"/>
    </location>
</feature>
<dbReference type="InterPro" id="IPR001781">
    <property type="entry name" value="Znf_LIM"/>
</dbReference>
<feature type="region of interest" description="Disordered" evidence="6">
    <location>
        <begin position="158"/>
        <end position="194"/>
    </location>
</feature>
<feature type="region of interest" description="Disordered" evidence="6">
    <location>
        <begin position="224"/>
        <end position="258"/>
    </location>
</feature>
<gene>
    <name evidence="10" type="primary">RASF2</name>
</gene>
<dbReference type="Gene3D" id="2.10.110.10">
    <property type="entry name" value="Cysteine Rich Protein"/>
    <property type="match status" value="1"/>
</dbReference>
<feature type="compositionally biased region" description="Polar residues" evidence="6">
    <location>
        <begin position="185"/>
        <end position="194"/>
    </location>
</feature>
<dbReference type="FunFam" id="2.10.110.10:FF:000104">
    <property type="entry name" value="Ras association domain-containing protein 2"/>
    <property type="match status" value="1"/>
</dbReference>
<dbReference type="SUPFAM" id="SSF57716">
    <property type="entry name" value="Glucocorticoid receptor-like (DNA-binding domain)"/>
    <property type="match status" value="2"/>
</dbReference>
<dbReference type="PROSITE" id="PS50023">
    <property type="entry name" value="LIM_DOMAIN_2"/>
    <property type="match status" value="1"/>
</dbReference>
<evidence type="ECO:0000256" key="2">
    <source>
        <dbReference type="ARBA" id="ARBA00022833"/>
    </source>
</evidence>
<dbReference type="CDD" id="cd21886">
    <property type="entry name" value="SARAH_RASSF2-like"/>
    <property type="match status" value="1"/>
</dbReference>
<dbReference type="Pfam" id="PF00788">
    <property type="entry name" value="RA"/>
    <property type="match status" value="1"/>
</dbReference>
<dbReference type="GO" id="GO:0007165">
    <property type="term" value="P:signal transduction"/>
    <property type="evidence" value="ECO:0007669"/>
    <property type="project" value="InterPro"/>
</dbReference>
<protein>
    <submittedName>
        <fullName evidence="10">Ras association domain-containing protein 2</fullName>
    </submittedName>
</protein>
<keyword evidence="2 4" id="KW-0862">Zinc</keyword>
<feature type="region of interest" description="Disordered" evidence="6">
    <location>
        <begin position="428"/>
        <end position="447"/>
    </location>
</feature>
<evidence type="ECO:0000256" key="1">
    <source>
        <dbReference type="ARBA" id="ARBA00022723"/>
    </source>
</evidence>
<feature type="domain" description="Ras-associating" evidence="8">
    <location>
        <begin position="689"/>
        <end position="781"/>
    </location>
</feature>
<dbReference type="PANTHER" id="PTHR22738:SF15">
    <property type="entry name" value="LD40758P"/>
    <property type="match status" value="1"/>
</dbReference>
<feature type="region of interest" description="Disordered" evidence="6">
    <location>
        <begin position="316"/>
        <end position="380"/>
    </location>
</feature>
<evidence type="ECO:0000259" key="8">
    <source>
        <dbReference type="PROSITE" id="PS50200"/>
    </source>
</evidence>
<proteinExistence type="predicted"/>
<feature type="domain" description="SARAH" evidence="9">
    <location>
        <begin position="789"/>
        <end position="836"/>
    </location>
</feature>
<dbReference type="PANTHER" id="PTHR22738">
    <property type="entry name" value="RASSF"/>
    <property type="match status" value="1"/>
</dbReference>
<evidence type="ECO:0000313" key="10">
    <source>
        <dbReference type="EMBL" id="JAC42736.1"/>
    </source>
</evidence>
<keyword evidence="1 4" id="KW-0479">Metal-binding</keyword>
<evidence type="ECO:0000259" key="7">
    <source>
        <dbReference type="PROSITE" id="PS50023"/>
    </source>
</evidence>
<evidence type="ECO:0000259" key="9">
    <source>
        <dbReference type="PROSITE" id="PS50951"/>
    </source>
</evidence>
<dbReference type="InterPro" id="IPR011524">
    <property type="entry name" value="SARAH_dom"/>
</dbReference>
<feature type="region of interest" description="Disordered" evidence="6">
    <location>
        <begin position="528"/>
        <end position="612"/>
    </location>
</feature>
<keyword evidence="5" id="KW-0175">Coiled coil</keyword>
<evidence type="ECO:0000256" key="5">
    <source>
        <dbReference type="SAM" id="Coils"/>
    </source>
</evidence>
<feature type="compositionally biased region" description="Low complexity" evidence="6">
    <location>
        <begin position="322"/>
        <end position="337"/>
    </location>
</feature>
<dbReference type="InterPro" id="IPR033614">
    <property type="entry name" value="RASSF1-6"/>
</dbReference>
<dbReference type="OrthoDB" id="9976881at2759"/>
<dbReference type="PROSITE" id="PS50951">
    <property type="entry name" value="SARAH"/>
    <property type="match status" value="1"/>
</dbReference>
<dbReference type="SMART" id="SM00132">
    <property type="entry name" value="LIM"/>
    <property type="match status" value="1"/>
</dbReference>
<dbReference type="EMBL" id="GAKP01016216">
    <property type="protein sequence ID" value="JAC42736.1"/>
    <property type="molecule type" value="Transcribed_RNA"/>
</dbReference>
<reference evidence="10" key="1">
    <citation type="journal article" date="2014" name="BMC Genomics">
        <title>Characterizing the developmental transcriptome of the oriental fruit fly, Bactrocera dorsalis (Diptera: Tephritidae) through comparative genomic analysis with Drosophila melanogaster utilizing modENCODE datasets.</title>
        <authorList>
            <person name="Geib S.M."/>
            <person name="Calla B."/>
            <person name="Hall B."/>
            <person name="Hou S."/>
            <person name="Manoukis N.C."/>
        </authorList>
    </citation>
    <scope>NUCLEOTIDE SEQUENCE</scope>
    <source>
        <strain evidence="10">Punador</strain>
    </source>
</reference>
<evidence type="ECO:0000256" key="6">
    <source>
        <dbReference type="SAM" id="MobiDB-lite"/>
    </source>
</evidence>
<dbReference type="EMBL" id="GAKP01016217">
    <property type="protein sequence ID" value="JAC42735.1"/>
    <property type="molecule type" value="Transcribed_RNA"/>
</dbReference>
<sequence>MWKCHKCGKPVYFAERKQSLGYDWHPECLRCEECGKRLNPGQHAEHKGVPYCHVPCYGALFGPQLFGHGTRVESHKSYGVKGAQRSFIGNAGPVLPRDHLESKLKVYNQFYDNKSMEIRSREVNNRLIMEGALRVSWGVHGVIHLKEDDDQRTLVVRKRNSKRVSKAADDSPSDKENDISESLEAPTTASEVENMSTDISLSESMTFDSSSLNEYPLTDLPTTPEEVSANTTGGADGAAVPLLNGTNGRANDDDESVSTSTLCGTDTTITTASTSCMSATLPSKLDNLEKLEWDEIDDLLQVERRVSEKDKIYETMPVKLPSSQTSSSDSSPTKTISAHNLTESTNTNSEVPSPTSPTSSSTTTTNNSNSNSESSSTSSDNFVTATSATINTSSTTADNFESSDDATLKPMDFEEFKRSVHLDYVSGANSFREPNEDSLKRNQPIDPSRINDSLKFYGESPMSKSFNCEHALRSIDANLINDTLHLKSGTASPHSMQRMYALQKSGSASTATGGNAKNLTTYQPRHNHFEKGINRSKSGPSCFDYSDSDDDDSTLKPQQSATMRRSDVPQRYVKIEMDCYPKDNDKGSVSEADSSRADAPSITVSNSGNAAGDELTQTEEMYTASRGSGAVHNGGAGGDDDDDDADPPLHVTEDGVVLRRPPRTGAAAIKRRSGNRRSRTKLKRRCSINGHFYNRETSFFTPPYGSQMSVWVTSLVTTTEVINLLLEKYKVDSAVENFSLFIIRDNGEQKRLKETDYPLLTRVMMGPHEDVARLYLVDAKKTDEISNEVAQFINLSLPECRAILERYDDELEREVAKVRERYAELRRRIISRMESLKVHL</sequence>
<dbReference type="PROSITE" id="PS50200">
    <property type="entry name" value="RA"/>
    <property type="match status" value="1"/>
</dbReference>
<dbReference type="CDD" id="cd01784">
    <property type="entry name" value="RA_RASSF2_like"/>
    <property type="match status" value="1"/>
</dbReference>
<feature type="compositionally biased region" description="Basic and acidic residues" evidence="6">
    <location>
        <begin position="564"/>
        <end position="596"/>
    </location>
</feature>
<dbReference type="InterPro" id="IPR000159">
    <property type="entry name" value="RA_dom"/>
</dbReference>
<dbReference type="Gene3D" id="3.10.20.90">
    <property type="entry name" value="Phosphatidylinositol 3-kinase Catalytic Subunit, Chain A, domain 1"/>
    <property type="match status" value="1"/>
</dbReference>
<keyword evidence="3 4" id="KW-0440">LIM domain</keyword>
<feature type="compositionally biased region" description="Basic and acidic residues" evidence="6">
    <location>
        <begin position="166"/>
        <end position="178"/>
    </location>
</feature>
<dbReference type="FunFam" id="3.10.20.90:FF:000278">
    <property type="entry name" value="serine-rich adhesin for platelets"/>
    <property type="match status" value="1"/>
</dbReference>
<dbReference type="GO" id="GO:0046872">
    <property type="term" value="F:metal ion binding"/>
    <property type="evidence" value="ECO:0007669"/>
    <property type="project" value="UniProtKB-KW"/>
</dbReference>
<organism evidence="10">
    <name type="scientific">Bactrocera dorsalis</name>
    <name type="common">Oriental fruit fly</name>
    <name type="synonym">Dacus dorsalis</name>
    <dbReference type="NCBI Taxonomy" id="27457"/>
    <lineage>
        <taxon>Eukaryota</taxon>
        <taxon>Metazoa</taxon>
        <taxon>Ecdysozoa</taxon>
        <taxon>Arthropoda</taxon>
        <taxon>Hexapoda</taxon>
        <taxon>Insecta</taxon>
        <taxon>Pterygota</taxon>
        <taxon>Neoptera</taxon>
        <taxon>Endopterygota</taxon>
        <taxon>Diptera</taxon>
        <taxon>Brachycera</taxon>
        <taxon>Muscomorpha</taxon>
        <taxon>Tephritoidea</taxon>
        <taxon>Tephritidae</taxon>
        <taxon>Bactrocera</taxon>
        <taxon>Bactrocera</taxon>
    </lineage>
</organism>
<name>A0A034VHH7_BACDO</name>
<feature type="coiled-coil region" evidence="5">
    <location>
        <begin position="801"/>
        <end position="828"/>
    </location>
</feature>
<feature type="domain" description="LIM zinc-binding" evidence="7">
    <location>
        <begin position="2"/>
        <end position="63"/>
    </location>
</feature>
<feature type="region of interest" description="Disordered" evidence="6">
    <location>
        <begin position="626"/>
        <end position="651"/>
    </location>
</feature>
<dbReference type="Pfam" id="PF00412">
    <property type="entry name" value="LIM"/>
    <property type="match status" value="1"/>
</dbReference>